<dbReference type="GO" id="GO:0006644">
    <property type="term" value="P:phospholipid metabolic process"/>
    <property type="evidence" value="ECO:0007669"/>
    <property type="project" value="InterPro"/>
</dbReference>
<keyword evidence="1" id="KW-0472">Membrane</keyword>
<dbReference type="PANTHER" id="PTHR10165">
    <property type="entry name" value="LIPID PHOSPHATE PHOSPHATASE"/>
    <property type="match status" value="1"/>
</dbReference>
<dbReference type="OrthoDB" id="8907274at2759"/>
<protein>
    <recommendedName>
        <fullName evidence="4">Phosphatidic acid phosphatase type 2/haloperoxidase domain-containing protein</fullName>
    </recommendedName>
</protein>
<dbReference type="SUPFAM" id="SSF48317">
    <property type="entry name" value="Acid phosphatase/Vanadium-dependent haloperoxidase"/>
    <property type="match status" value="1"/>
</dbReference>
<feature type="transmembrane region" description="Helical" evidence="1">
    <location>
        <begin position="68"/>
        <end position="87"/>
    </location>
</feature>
<keyword evidence="3" id="KW-1185">Reference proteome</keyword>
<feature type="non-terminal residue" evidence="2">
    <location>
        <position position="171"/>
    </location>
</feature>
<proteinExistence type="predicted"/>
<evidence type="ECO:0000256" key="1">
    <source>
        <dbReference type="SAM" id="Phobius"/>
    </source>
</evidence>
<dbReference type="InterPro" id="IPR043216">
    <property type="entry name" value="PAP-like"/>
</dbReference>
<dbReference type="EMBL" id="CAJPVJ010012608">
    <property type="protein sequence ID" value="CAG2174415.1"/>
    <property type="molecule type" value="Genomic_DNA"/>
</dbReference>
<dbReference type="EMBL" id="OC927433">
    <property type="protein sequence ID" value="CAD7657229.1"/>
    <property type="molecule type" value="Genomic_DNA"/>
</dbReference>
<sequence>MNGLNQFVAKNRRYVRRVGTDLCAIIILGIPVLVLFAGVEPYHRGFNCDDESIRYPYKDNTIPSIVNYLYSTIIPIVTIIIVEVLYYKKSAEKYRKTRDEDRSEDSIVAEKSSPQRSHLLWQIYCRLAPFVFGALISQLTTDIAKYSIGRLRPHFIDVCQPQTRDGHQFSL</sequence>
<dbReference type="GO" id="GO:0008195">
    <property type="term" value="F:phosphatidate phosphatase activity"/>
    <property type="evidence" value="ECO:0007669"/>
    <property type="project" value="TreeGrafter"/>
</dbReference>
<evidence type="ECO:0000313" key="2">
    <source>
        <dbReference type="EMBL" id="CAD7657229.1"/>
    </source>
</evidence>
<dbReference type="Proteomes" id="UP000728032">
    <property type="component" value="Unassembled WGS sequence"/>
</dbReference>
<dbReference type="GO" id="GO:0007165">
    <property type="term" value="P:signal transduction"/>
    <property type="evidence" value="ECO:0007669"/>
    <property type="project" value="TreeGrafter"/>
</dbReference>
<keyword evidence="1" id="KW-1133">Transmembrane helix</keyword>
<keyword evidence="1" id="KW-0812">Transmembrane</keyword>
<dbReference type="InterPro" id="IPR036938">
    <property type="entry name" value="PAP2/HPO_sf"/>
</dbReference>
<dbReference type="PANTHER" id="PTHR10165:SF197">
    <property type="entry name" value="FI04477P-RELATED"/>
    <property type="match status" value="1"/>
</dbReference>
<organism evidence="2">
    <name type="scientific">Oppiella nova</name>
    <dbReference type="NCBI Taxonomy" id="334625"/>
    <lineage>
        <taxon>Eukaryota</taxon>
        <taxon>Metazoa</taxon>
        <taxon>Ecdysozoa</taxon>
        <taxon>Arthropoda</taxon>
        <taxon>Chelicerata</taxon>
        <taxon>Arachnida</taxon>
        <taxon>Acari</taxon>
        <taxon>Acariformes</taxon>
        <taxon>Sarcoptiformes</taxon>
        <taxon>Oribatida</taxon>
        <taxon>Brachypylina</taxon>
        <taxon>Oppioidea</taxon>
        <taxon>Oppiidae</taxon>
        <taxon>Oppiella</taxon>
    </lineage>
</organism>
<name>A0A7R9MC17_9ACAR</name>
<reference evidence="2" key="1">
    <citation type="submission" date="2020-11" db="EMBL/GenBank/DDBJ databases">
        <authorList>
            <person name="Tran Van P."/>
        </authorList>
    </citation>
    <scope>NUCLEOTIDE SEQUENCE</scope>
</reference>
<feature type="transmembrane region" description="Helical" evidence="1">
    <location>
        <begin position="21"/>
        <end position="39"/>
    </location>
</feature>
<evidence type="ECO:0008006" key="4">
    <source>
        <dbReference type="Google" id="ProtNLM"/>
    </source>
</evidence>
<accession>A0A7R9MC17</accession>
<evidence type="ECO:0000313" key="3">
    <source>
        <dbReference type="Proteomes" id="UP000728032"/>
    </source>
</evidence>
<dbReference type="GO" id="GO:0046839">
    <property type="term" value="P:phospholipid dephosphorylation"/>
    <property type="evidence" value="ECO:0007669"/>
    <property type="project" value="TreeGrafter"/>
</dbReference>
<gene>
    <name evidence="2" type="ORF">ONB1V03_LOCUS13859</name>
</gene>
<dbReference type="Gene3D" id="1.20.144.10">
    <property type="entry name" value="Phosphatidic acid phosphatase type 2/haloperoxidase"/>
    <property type="match status" value="1"/>
</dbReference>
<dbReference type="GO" id="GO:0005886">
    <property type="term" value="C:plasma membrane"/>
    <property type="evidence" value="ECO:0007669"/>
    <property type="project" value="TreeGrafter"/>
</dbReference>
<dbReference type="AlphaFoldDB" id="A0A7R9MC17"/>